<keyword evidence="12" id="KW-1185">Reference proteome</keyword>
<dbReference type="Proteomes" id="UP001199469">
    <property type="component" value="Unassembled WGS sequence"/>
</dbReference>
<dbReference type="InterPro" id="IPR003018">
    <property type="entry name" value="GAF"/>
</dbReference>
<dbReference type="Pfam" id="PF07730">
    <property type="entry name" value="HisKA_3"/>
    <property type="match status" value="1"/>
</dbReference>
<feature type="compositionally biased region" description="Basic and acidic residues" evidence="9">
    <location>
        <begin position="589"/>
        <end position="598"/>
    </location>
</feature>
<dbReference type="EC" id="2.7.13.3" evidence="2"/>
<feature type="region of interest" description="Disordered" evidence="9">
    <location>
        <begin position="574"/>
        <end position="598"/>
    </location>
</feature>
<dbReference type="SUPFAM" id="SSF55874">
    <property type="entry name" value="ATPase domain of HSP90 chaperone/DNA topoisomerase II/histidine kinase"/>
    <property type="match status" value="1"/>
</dbReference>
<evidence type="ECO:0000256" key="2">
    <source>
        <dbReference type="ARBA" id="ARBA00012438"/>
    </source>
</evidence>
<proteinExistence type="predicted"/>
<evidence type="ECO:0000256" key="3">
    <source>
        <dbReference type="ARBA" id="ARBA00022553"/>
    </source>
</evidence>
<feature type="domain" description="GAF" evidence="10">
    <location>
        <begin position="44"/>
        <end position="205"/>
    </location>
</feature>
<dbReference type="InterPro" id="IPR011712">
    <property type="entry name" value="Sig_transdc_His_kin_sub3_dim/P"/>
</dbReference>
<dbReference type="InterPro" id="IPR036890">
    <property type="entry name" value="HATPase_C_sf"/>
</dbReference>
<dbReference type="Pfam" id="PF02518">
    <property type="entry name" value="HATPase_c"/>
    <property type="match status" value="1"/>
</dbReference>
<dbReference type="CDD" id="cd16917">
    <property type="entry name" value="HATPase_UhpB-NarQ-NarX-like"/>
    <property type="match status" value="1"/>
</dbReference>
<organism evidence="11 12">
    <name type="scientific">Actinomycetospora endophytica</name>
    <dbReference type="NCBI Taxonomy" id="2291215"/>
    <lineage>
        <taxon>Bacteria</taxon>
        <taxon>Bacillati</taxon>
        <taxon>Actinomycetota</taxon>
        <taxon>Actinomycetes</taxon>
        <taxon>Pseudonocardiales</taxon>
        <taxon>Pseudonocardiaceae</taxon>
        <taxon>Actinomycetospora</taxon>
    </lineage>
</organism>
<dbReference type="InterPro" id="IPR003594">
    <property type="entry name" value="HATPase_dom"/>
</dbReference>
<dbReference type="Pfam" id="PF01590">
    <property type="entry name" value="GAF"/>
    <property type="match status" value="2"/>
</dbReference>
<evidence type="ECO:0000256" key="9">
    <source>
        <dbReference type="SAM" id="MobiDB-lite"/>
    </source>
</evidence>
<reference evidence="11 12" key="1">
    <citation type="submission" date="2021-11" db="EMBL/GenBank/DDBJ databases">
        <title>Draft genome sequence of Actinomycetospora sp. SF1 isolated from the rhizosphere soil.</title>
        <authorList>
            <person name="Duangmal K."/>
            <person name="Chantavorakit T."/>
        </authorList>
    </citation>
    <scope>NUCLEOTIDE SEQUENCE [LARGE SCALE GENOMIC DNA]</scope>
    <source>
        <strain evidence="11 12">TBRC 5722</strain>
    </source>
</reference>
<evidence type="ECO:0000256" key="8">
    <source>
        <dbReference type="ARBA" id="ARBA00023012"/>
    </source>
</evidence>
<comment type="caution">
    <text evidence="11">The sequence shown here is derived from an EMBL/GenBank/DDBJ whole genome shotgun (WGS) entry which is preliminary data.</text>
</comment>
<keyword evidence="8" id="KW-0902">Two-component regulatory system</keyword>
<evidence type="ECO:0000256" key="1">
    <source>
        <dbReference type="ARBA" id="ARBA00000085"/>
    </source>
</evidence>
<evidence type="ECO:0000256" key="6">
    <source>
        <dbReference type="ARBA" id="ARBA00022777"/>
    </source>
</evidence>
<keyword evidence="3" id="KW-0597">Phosphoprotein</keyword>
<sequence length="598" mass="61920">MLTATSHPQPLPSGTEGRLEQFAHLVAAALGHSQARTDRRALADEQTALRTVAELAARGASTDAVLEEVAAQGSRLAGVDFTTVLRYADDGATEVVAIDGAPDGVTVGMRAQAGGQGAVQAVWRTGHAARVDDLTAVSGRWPGIAAGAGYTASLAVPILLDGALWGALVVVARQPLPDTNETHLANFADLVGTAIAAAQSRTQLGALADEQAALRRVAELVARGPAPGEVFVAIANETSALLDDLPVALMVYDADADGAVVVATCNCPAPIGLHVPFSAGTAVDQMFRTGRPAHVDSYQDTTLAGITSQVGIVSTTAVPIMVEGRVRATLVSSNTDPAVRAAVEARLTQFAELAAVAIANAETKAELIASRARVVATADETRRRLQRDVHDGAQQRLVHTIIALKLARNALADESTETASALVDEALANAERANHELRDIVHGILPASLTRSGLRAGLESLVADLTVPVEVTVRAPRLPAPIETTAYFIVAEALTNVVKHAKADRALVQVGPEDGSLIVEVRDDGVGGVDPTRGTGLIGLLDRVDAAEGVLTITSPPGSGTTVRARLPMVATVDERGRSISTDTPSNGPRDHARSLKT</sequence>
<name>A0ABS8PED9_9PSEU</name>
<protein>
    <recommendedName>
        <fullName evidence="2">histidine kinase</fullName>
        <ecNumber evidence="2">2.7.13.3</ecNumber>
    </recommendedName>
</protein>
<keyword evidence="6 11" id="KW-0418">Kinase</keyword>
<dbReference type="EMBL" id="JAJNDB010000005">
    <property type="protein sequence ID" value="MCD2195860.1"/>
    <property type="molecule type" value="Genomic_DNA"/>
</dbReference>
<dbReference type="SMART" id="SM00065">
    <property type="entry name" value="GAF"/>
    <property type="match status" value="2"/>
</dbReference>
<dbReference type="GO" id="GO:0016301">
    <property type="term" value="F:kinase activity"/>
    <property type="evidence" value="ECO:0007669"/>
    <property type="project" value="UniProtKB-KW"/>
</dbReference>
<evidence type="ECO:0000256" key="4">
    <source>
        <dbReference type="ARBA" id="ARBA00022679"/>
    </source>
</evidence>
<evidence type="ECO:0000259" key="10">
    <source>
        <dbReference type="SMART" id="SM00065"/>
    </source>
</evidence>
<evidence type="ECO:0000313" key="11">
    <source>
        <dbReference type="EMBL" id="MCD2195860.1"/>
    </source>
</evidence>
<dbReference type="InterPro" id="IPR050482">
    <property type="entry name" value="Sensor_HK_TwoCompSys"/>
</dbReference>
<evidence type="ECO:0000256" key="5">
    <source>
        <dbReference type="ARBA" id="ARBA00022741"/>
    </source>
</evidence>
<keyword evidence="5" id="KW-0547">Nucleotide-binding</keyword>
<dbReference type="SUPFAM" id="SSF55781">
    <property type="entry name" value="GAF domain-like"/>
    <property type="match status" value="2"/>
</dbReference>
<dbReference type="Gene3D" id="3.30.450.40">
    <property type="match status" value="2"/>
</dbReference>
<evidence type="ECO:0000313" key="12">
    <source>
        <dbReference type="Proteomes" id="UP001199469"/>
    </source>
</evidence>
<dbReference type="PANTHER" id="PTHR24421">
    <property type="entry name" value="NITRATE/NITRITE SENSOR PROTEIN NARX-RELATED"/>
    <property type="match status" value="1"/>
</dbReference>
<accession>A0ABS8PED9</accession>
<dbReference type="PANTHER" id="PTHR24421:SF10">
    <property type="entry name" value="NITRATE_NITRITE SENSOR PROTEIN NARQ"/>
    <property type="match status" value="1"/>
</dbReference>
<gene>
    <name evidence="11" type="ORF">LQ327_21035</name>
</gene>
<keyword evidence="7" id="KW-0067">ATP-binding</keyword>
<feature type="domain" description="GAF" evidence="10">
    <location>
        <begin position="209"/>
        <end position="368"/>
    </location>
</feature>
<dbReference type="InterPro" id="IPR029016">
    <property type="entry name" value="GAF-like_dom_sf"/>
</dbReference>
<dbReference type="Gene3D" id="1.20.5.1930">
    <property type="match status" value="1"/>
</dbReference>
<comment type="catalytic activity">
    <reaction evidence="1">
        <text>ATP + protein L-histidine = ADP + protein N-phospho-L-histidine.</text>
        <dbReference type="EC" id="2.7.13.3"/>
    </reaction>
</comment>
<keyword evidence="4" id="KW-0808">Transferase</keyword>
<dbReference type="Gene3D" id="3.30.565.10">
    <property type="entry name" value="Histidine kinase-like ATPase, C-terminal domain"/>
    <property type="match status" value="1"/>
</dbReference>
<evidence type="ECO:0000256" key="7">
    <source>
        <dbReference type="ARBA" id="ARBA00022840"/>
    </source>
</evidence>